<keyword evidence="3" id="KW-1185">Reference proteome</keyword>
<evidence type="ECO:0000256" key="1">
    <source>
        <dbReference type="SAM" id="Phobius"/>
    </source>
</evidence>
<dbReference type="OrthoDB" id="7063528at2"/>
<comment type="caution">
    <text evidence="2">The sequence shown here is derived from an EMBL/GenBank/DDBJ whole genome shotgun (WGS) entry which is preliminary data.</text>
</comment>
<keyword evidence="1" id="KW-1133">Transmembrane helix</keyword>
<dbReference type="EMBL" id="PIPL01000001">
    <property type="protein sequence ID" value="RUO26009.1"/>
    <property type="molecule type" value="Genomic_DNA"/>
</dbReference>
<reference evidence="2 3" key="1">
    <citation type="journal article" date="2011" name="Front. Microbiol.">
        <title>Genomic signatures of strain selection and enhancement in Bacillus atrophaeus var. globigii, a historical biowarfare simulant.</title>
        <authorList>
            <person name="Gibbons H.S."/>
            <person name="Broomall S.M."/>
            <person name="McNew L.A."/>
            <person name="Daligault H."/>
            <person name="Chapman C."/>
            <person name="Bruce D."/>
            <person name="Karavis M."/>
            <person name="Krepps M."/>
            <person name="McGregor P.A."/>
            <person name="Hong C."/>
            <person name="Park K.H."/>
            <person name="Akmal A."/>
            <person name="Feldman A."/>
            <person name="Lin J.S."/>
            <person name="Chang W.E."/>
            <person name="Higgs B.W."/>
            <person name="Demirev P."/>
            <person name="Lindquist J."/>
            <person name="Liem A."/>
            <person name="Fochler E."/>
            <person name="Read T.D."/>
            <person name="Tapia R."/>
            <person name="Johnson S."/>
            <person name="Bishop-Lilly K.A."/>
            <person name="Detter C."/>
            <person name="Han C."/>
            <person name="Sozhamannan S."/>
            <person name="Rosenzweig C.N."/>
            <person name="Skowronski E.W."/>
        </authorList>
    </citation>
    <scope>NUCLEOTIDE SEQUENCE [LARGE SCALE GENOMIC DNA]</scope>
    <source>
        <strain evidence="2 3">MLST1</strain>
    </source>
</reference>
<gene>
    <name evidence="2" type="ORF">CWE09_04590</name>
</gene>
<protein>
    <submittedName>
        <fullName evidence="2">Uncharacterized protein</fullName>
    </submittedName>
</protein>
<name>A0A432W7M5_9GAMM</name>
<dbReference type="Proteomes" id="UP000288293">
    <property type="component" value="Unassembled WGS sequence"/>
</dbReference>
<feature type="transmembrane region" description="Helical" evidence="1">
    <location>
        <begin position="45"/>
        <end position="61"/>
    </location>
</feature>
<feature type="transmembrane region" description="Helical" evidence="1">
    <location>
        <begin position="16"/>
        <end position="39"/>
    </location>
</feature>
<dbReference type="InterPro" id="IPR036390">
    <property type="entry name" value="WH_DNA-bd_sf"/>
</dbReference>
<dbReference type="SUPFAM" id="SSF46785">
    <property type="entry name" value="Winged helix' DNA-binding domain"/>
    <property type="match status" value="1"/>
</dbReference>
<evidence type="ECO:0000313" key="3">
    <source>
        <dbReference type="Proteomes" id="UP000288293"/>
    </source>
</evidence>
<proteinExistence type="predicted"/>
<sequence length="185" mass="20826">MDGSNKQENRNNKADIFNCVLAVFSLTSLLVVTAVLGFLGQPTEMGFTILAGAIGLAFLNIDKISVFKGAGFEARMRVRQIKEDFVASQTEPEHIDQLKSLAYEVTKDREKVMSSLLRTQFNYRTVSGIAADSGLTRGDIERELQWLKDRGLVLEVRGVNRYLWELTDLGMKVLPMVIFREPPRL</sequence>
<keyword evidence="1" id="KW-0472">Membrane</keyword>
<keyword evidence="1" id="KW-0812">Transmembrane</keyword>
<evidence type="ECO:0000313" key="2">
    <source>
        <dbReference type="EMBL" id="RUO26009.1"/>
    </source>
</evidence>
<dbReference type="RefSeq" id="WP_126802825.1">
    <property type="nucleotide sequence ID" value="NZ_PIPL01000001.1"/>
</dbReference>
<organism evidence="2 3">
    <name type="scientific">Aliidiomarina minuta</name>
    <dbReference type="NCBI Taxonomy" id="880057"/>
    <lineage>
        <taxon>Bacteria</taxon>
        <taxon>Pseudomonadati</taxon>
        <taxon>Pseudomonadota</taxon>
        <taxon>Gammaproteobacteria</taxon>
        <taxon>Alteromonadales</taxon>
        <taxon>Idiomarinaceae</taxon>
        <taxon>Aliidiomarina</taxon>
    </lineage>
</organism>
<dbReference type="AlphaFoldDB" id="A0A432W7M5"/>
<accession>A0A432W7M5</accession>